<gene>
    <name evidence="1" type="ORF">L1987_46050</name>
</gene>
<evidence type="ECO:0000313" key="1">
    <source>
        <dbReference type="EMBL" id="KAI3776275.1"/>
    </source>
</evidence>
<proteinExistence type="predicted"/>
<sequence length="245" mass="27519">MESSSSKEPTTSLNDDYILCFNGPSIRIKRPSIDPPSVVDDIEASADRTSSSNVTSRNLSENDHQDEYINHSTTDIEEPAADEVTVPDNADTSLEDAVAIEDSSETNSLEDVPDKNQSNLDQEVRLEVVPAQRRKCHSYCSTGSTEKKKVTWSQYISWIEAMQEELLQFKRQEVWTLVDLPPGQTAIGTRLEAIRIFLAYAVSKSFTVYQMDVKSAFLYGKIGEEVYVRQPPGFVDPHILTKYSN</sequence>
<comment type="caution">
    <text evidence="1">The sequence shown here is derived from an EMBL/GenBank/DDBJ whole genome shotgun (WGS) entry which is preliminary data.</text>
</comment>
<reference evidence="2" key="1">
    <citation type="journal article" date="2022" name="Mol. Ecol. Resour.">
        <title>The genomes of chicory, endive, great burdock and yacon provide insights into Asteraceae palaeo-polyploidization history and plant inulin production.</title>
        <authorList>
            <person name="Fan W."/>
            <person name="Wang S."/>
            <person name="Wang H."/>
            <person name="Wang A."/>
            <person name="Jiang F."/>
            <person name="Liu H."/>
            <person name="Zhao H."/>
            <person name="Xu D."/>
            <person name="Zhang Y."/>
        </authorList>
    </citation>
    <scope>NUCLEOTIDE SEQUENCE [LARGE SCALE GENOMIC DNA]</scope>
    <source>
        <strain evidence="2">cv. Yunnan</strain>
    </source>
</reference>
<organism evidence="1 2">
    <name type="scientific">Smallanthus sonchifolius</name>
    <dbReference type="NCBI Taxonomy" id="185202"/>
    <lineage>
        <taxon>Eukaryota</taxon>
        <taxon>Viridiplantae</taxon>
        <taxon>Streptophyta</taxon>
        <taxon>Embryophyta</taxon>
        <taxon>Tracheophyta</taxon>
        <taxon>Spermatophyta</taxon>
        <taxon>Magnoliopsida</taxon>
        <taxon>eudicotyledons</taxon>
        <taxon>Gunneridae</taxon>
        <taxon>Pentapetalae</taxon>
        <taxon>asterids</taxon>
        <taxon>campanulids</taxon>
        <taxon>Asterales</taxon>
        <taxon>Asteraceae</taxon>
        <taxon>Asteroideae</taxon>
        <taxon>Heliantheae alliance</taxon>
        <taxon>Millerieae</taxon>
        <taxon>Smallanthus</taxon>
    </lineage>
</organism>
<protein>
    <submittedName>
        <fullName evidence="1">Uncharacterized protein</fullName>
    </submittedName>
</protein>
<evidence type="ECO:0000313" key="2">
    <source>
        <dbReference type="Proteomes" id="UP001056120"/>
    </source>
</evidence>
<keyword evidence="2" id="KW-1185">Reference proteome</keyword>
<name>A0ACB9FZM7_9ASTR</name>
<dbReference type="Proteomes" id="UP001056120">
    <property type="component" value="Linkage Group LG15"/>
</dbReference>
<accession>A0ACB9FZM7</accession>
<reference evidence="1 2" key="2">
    <citation type="journal article" date="2022" name="Mol. Ecol. Resour.">
        <title>The genomes of chicory, endive, great burdock and yacon provide insights into Asteraceae paleo-polyploidization history and plant inulin production.</title>
        <authorList>
            <person name="Fan W."/>
            <person name="Wang S."/>
            <person name="Wang H."/>
            <person name="Wang A."/>
            <person name="Jiang F."/>
            <person name="Liu H."/>
            <person name="Zhao H."/>
            <person name="Xu D."/>
            <person name="Zhang Y."/>
        </authorList>
    </citation>
    <scope>NUCLEOTIDE SEQUENCE [LARGE SCALE GENOMIC DNA]</scope>
    <source>
        <strain evidence="2">cv. Yunnan</strain>
        <tissue evidence="1">Leaves</tissue>
    </source>
</reference>
<dbReference type="EMBL" id="CM042032">
    <property type="protein sequence ID" value="KAI3776275.1"/>
    <property type="molecule type" value="Genomic_DNA"/>
</dbReference>